<dbReference type="SMART" id="SM00398">
    <property type="entry name" value="HMG"/>
    <property type="match status" value="1"/>
</dbReference>
<feature type="region of interest" description="Disordered" evidence="2">
    <location>
        <begin position="142"/>
        <end position="186"/>
    </location>
</feature>
<feature type="compositionally biased region" description="Basic residues" evidence="2">
    <location>
        <begin position="244"/>
        <end position="253"/>
    </location>
</feature>
<dbReference type="Pfam" id="PF00505">
    <property type="entry name" value="HMG_box"/>
    <property type="match status" value="1"/>
</dbReference>
<reference evidence="4" key="1">
    <citation type="submission" date="2022-07" db="EMBL/GenBank/DDBJ databases">
        <title>Phylogenomic reconstructions and comparative analyses of Kickxellomycotina fungi.</title>
        <authorList>
            <person name="Reynolds N.K."/>
            <person name="Stajich J.E."/>
            <person name="Barry K."/>
            <person name="Grigoriev I.V."/>
            <person name="Crous P."/>
            <person name="Smith M.E."/>
        </authorList>
    </citation>
    <scope>NUCLEOTIDE SEQUENCE</scope>
    <source>
        <strain evidence="4">BCRC 34489</strain>
    </source>
</reference>
<feature type="compositionally biased region" description="Polar residues" evidence="2">
    <location>
        <begin position="171"/>
        <end position="181"/>
    </location>
</feature>
<organism evidence="4 5">
    <name type="scientific">Coemansia interrupta</name>
    <dbReference type="NCBI Taxonomy" id="1126814"/>
    <lineage>
        <taxon>Eukaryota</taxon>
        <taxon>Fungi</taxon>
        <taxon>Fungi incertae sedis</taxon>
        <taxon>Zoopagomycota</taxon>
        <taxon>Kickxellomycotina</taxon>
        <taxon>Kickxellomycetes</taxon>
        <taxon>Kickxellales</taxon>
        <taxon>Kickxellaceae</taxon>
        <taxon>Coemansia</taxon>
    </lineage>
</organism>
<feature type="region of interest" description="Disordered" evidence="2">
    <location>
        <begin position="215"/>
        <end position="304"/>
    </location>
</feature>
<evidence type="ECO:0000313" key="4">
    <source>
        <dbReference type="EMBL" id="KAJ2784957.1"/>
    </source>
</evidence>
<keyword evidence="1" id="KW-0539">Nucleus</keyword>
<dbReference type="EMBL" id="JANBUM010000100">
    <property type="protein sequence ID" value="KAJ2784957.1"/>
    <property type="molecule type" value="Genomic_DNA"/>
</dbReference>
<comment type="caution">
    <text evidence="4">The sequence shown here is derived from an EMBL/GenBank/DDBJ whole genome shotgun (WGS) entry which is preliminary data.</text>
</comment>
<feature type="compositionally biased region" description="Acidic residues" evidence="2">
    <location>
        <begin position="272"/>
        <end position="283"/>
    </location>
</feature>
<feature type="domain" description="HMG box" evidence="3">
    <location>
        <begin position="304"/>
        <end position="372"/>
    </location>
</feature>
<protein>
    <recommendedName>
        <fullName evidence="3">HMG box domain-containing protein</fullName>
    </recommendedName>
</protein>
<dbReference type="GO" id="GO:0005634">
    <property type="term" value="C:nucleus"/>
    <property type="evidence" value="ECO:0007669"/>
    <property type="project" value="UniProtKB-UniRule"/>
</dbReference>
<dbReference type="InterPro" id="IPR036910">
    <property type="entry name" value="HMG_box_dom_sf"/>
</dbReference>
<dbReference type="AlphaFoldDB" id="A0A9W8HLJ8"/>
<dbReference type="Gene3D" id="1.10.30.10">
    <property type="entry name" value="High mobility group box domain"/>
    <property type="match status" value="1"/>
</dbReference>
<feature type="compositionally biased region" description="Polar residues" evidence="2">
    <location>
        <begin position="254"/>
        <end position="268"/>
    </location>
</feature>
<dbReference type="Proteomes" id="UP001140172">
    <property type="component" value="Unassembled WGS sequence"/>
</dbReference>
<dbReference type="OrthoDB" id="6247875at2759"/>
<feature type="compositionally biased region" description="Low complexity" evidence="2">
    <location>
        <begin position="545"/>
        <end position="567"/>
    </location>
</feature>
<dbReference type="SUPFAM" id="SSF47095">
    <property type="entry name" value="HMG-box"/>
    <property type="match status" value="1"/>
</dbReference>
<accession>A0A9W8HLJ8</accession>
<feature type="compositionally biased region" description="Polar residues" evidence="2">
    <location>
        <begin position="117"/>
        <end position="128"/>
    </location>
</feature>
<name>A0A9W8HLJ8_9FUNG</name>
<dbReference type="InterPro" id="IPR009071">
    <property type="entry name" value="HMG_box_dom"/>
</dbReference>
<proteinExistence type="predicted"/>
<gene>
    <name evidence="4" type="ORF">GGI15_002085</name>
</gene>
<feature type="region of interest" description="Disordered" evidence="2">
    <location>
        <begin position="540"/>
        <end position="582"/>
    </location>
</feature>
<feature type="region of interest" description="Disordered" evidence="2">
    <location>
        <begin position="98"/>
        <end position="128"/>
    </location>
</feature>
<evidence type="ECO:0000313" key="5">
    <source>
        <dbReference type="Proteomes" id="UP001140172"/>
    </source>
</evidence>
<evidence type="ECO:0000256" key="2">
    <source>
        <dbReference type="SAM" id="MobiDB-lite"/>
    </source>
</evidence>
<dbReference type="PROSITE" id="PS50118">
    <property type="entry name" value="HMG_BOX_2"/>
    <property type="match status" value="1"/>
</dbReference>
<keyword evidence="5" id="KW-1185">Reference proteome</keyword>
<dbReference type="GO" id="GO:0003677">
    <property type="term" value="F:DNA binding"/>
    <property type="evidence" value="ECO:0007669"/>
    <property type="project" value="UniProtKB-UniRule"/>
</dbReference>
<evidence type="ECO:0000256" key="1">
    <source>
        <dbReference type="PROSITE-ProRule" id="PRU00267"/>
    </source>
</evidence>
<keyword evidence="1" id="KW-0238">DNA-binding</keyword>
<feature type="DNA-binding region" description="HMG box" evidence="1">
    <location>
        <begin position="304"/>
        <end position="372"/>
    </location>
</feature>
<sequence>MYNSHLNLGLHPAPQSPQLTQAELSLIRQVRNLQQQRMRHRPVAGRQEPLSMINFEGRNYLEVRHGFDPIMVPSRLLTAVRTFLAQNLPQYLRSVGLQMPSPPQSPPSSSSFYMNMGPSSEAFQSAPPSNLGLHLAESSPAMSPEFSMSMSPPSIPLPEPMSIPHFGNPSGPLSSPVSSFPHSALPSASGATFNIASTPSASSNMEANGVLAEPVAAEGSSQKKPKSRSPPSSGKVAKRSPSNKSRKLQKTGHHNTATTSKAGNDNGQSDCSNDEDADGDDNMDGANGNGNGCDNDDDEEEEELRKPANAFILYRRQKNIELRAEKPGVNVETASYIIGKYWKEETEEIKEKFHKMAAKARDEYFIKKKRILARQKLRKLDREELVQGQTAQTLHKQPQQQQGANFLGQLMISGARELSSFAPEALSSVPLSAVSHQEFSGMQIPQSRLMRSQTVNFGSNIMASSSLNESSLCGGMLTSGAHSNLTPTLSQMNTNLSFSMGSKENDLESLFAESGLADLGMTQDINEQVATSLEKLNASYNQGNSTDAGQQQTSSASSPTGSDSASAMDWSSGQVGDGAAGDTDISGIMGTWFSKN</sequence>
<feature type="compositionally biased region" description="Low complexity" evidence="2">
    <location>
        <begin position="142"/>
        <end position="152"/>
    </location>
</feature>
<evidence type="ECO:0000259" key="3">
    <source>
        <dbReference type="PROSITE" id="PS50118"/>
    </source>
</evidence>